<dbReference type="InterPro" id="IPR001980">
    <property type="entry name" value="PPAT"/>
</dbReference>
<sequence length="160" mass="18460">MKLALYSGTFDPITKGHKEIIERASRMCDKLIVAVLNNSSKKTLFSLKERKEMVEEALKNIDNIEVIEHSGLLADYMREIDCKYIIRGLRAVIDYEYELSLAYGNYDISNGEIETVFIPASKKYLYVSSSIVRELALYNGKLDDYLDEFVIEKIKSRVKE</sequence>
<dbReference type="PRINTS" id="PR01020">
    <property type="entry name" value="LPSBIOSNTHSS"/>
</dbReference>
<accession>A0ABU4WAT4</accession>
<dbReference type="InterPro" id="IPR013166">
    <property type="entry name" value="Citrate_lyase_ligase_C"/>
</dbReference>
<feature type="binding site" evidence="9">
    <location>
        <position position="9"/>
    </location>
    <ligand>
        <name>substrate</name>
    </ligand>
</feature>
<feature type="site" description="Transition state stabilizer" evidence="9">
    <location>
        <position position="17"/>
    </location>
</feature>
<dbReference type="RefSeq" id="WP_320314048.1">
    <property type="nucleotide sequence ID" value="NZ_JAVIKH010000012.1"/>
</dbReference>
<keyword evidence="3 9" id="KW-0548">Nucleotidyltransferase</keyword>
<dbReference type="NCBIfam" id="TIGR01510">
    <property type="entry name" value="coaD_prev_kdtB"/>
    <property type="match status" value="1"/>
</dbReference>
<comment type="subunit">
    <text evidence="9">Homohexamer.</text>
</comment>
<dbReference type="InterPro" id="IPR004821">
    <property type="entry name" value="Cyt_trans-like"/>
</dbReference>
<evidence type="ECO:0000256" key="7">
    <source>
        <dbReference type="ARBA" id="ARBA00022993"/>
    </source>
</evidence>
<feature type="binding site" evidence="9">
    <location>
        <begin position="88"/>
        <end position="90"/>
    </location>
    <ligand>
        <name>ATP</name>
        <dbReference type="ChEBI" id="CHEBI:30616"/>
    </ligand>
</feature>
<evidence type="ECO:0000256" key="6">
    <source>
        <dbReference type="ARBA" id="ARBA00022842"/>
    </source>
</evidence>
<dbReference type="SUPFAM" id="SSF52374">
    <property type="entry name" value="Nucleotidylyl transferase"/>
    <property type="match status" value="1"/>
</dbReference>
<evidence type="ECO:0000256" key="4">
    <source>
        <dbReference type="ARBA" id="ARBA00022741"/>
    </source>
</evidence>
<comment type="cofactor">
    <cofactor evidence="9">
        <name>Mg(2+)</name>
        <dbReference type="ChEBI" id="CHEBI:18420"/>
    </cofactor>
</comment>
<evidence type="ECO:0000256" key="8">
    <source>
        <dbReference type="ARBA" id="ARBA00029346"/>
    </source>
</evidence>
<keyword evidence="12" id="KW-1185">Reference proteome</keyword>
<comment type="caution">
    <text evidence="11">The sequence shown here is derived from an EMBL/GenBank/DDBJ whole genome shotgun (WGS) entry which is preliminary data.</text>
</comment>
<dbReference type="EMBL" id="JAVIKH010000012">
    <property type="protein sequence ID" value="MDX8336663.1"/>
    <property type="molecule type" value="Genomic_DNA"/>
</dbReference>
<dbReference type="EC" id="2.7.7.3" evidence="9"/>
<evidence type="ECO:0000256" key="1">
    <source>
        <dbReference type="ARBA" id="ARBA00022490"/>
    </source>
</evidence>
<feature type="binding site" evidence="9">
    <location>
        <position position="73"/>
    </location>
    <ligand>
        <name>substrate</name>
    </ligand>
</feature>
<comment type="similarity">
    <text evidence="9">Belongs to the bacterial CoaD family.</text>
</comment>
<name>A0ABU4WAT4_9FUSO</name>
<dbReference type="Pfam" id="PF01467">
    <property type="entry name" value="CTP_transf_like"/>
    <property type="match status" value="1"/>
</dbReference>
<dbReference type="Gene3D" id="3.40.50.620">
    <property type="entry name" value="HUPs"/>
    <property type="match status" value="1"/>
</dbReference>
<keyword evidence="2 9" id="KW-0808">Transferase</keyword>
<comment type="pathway">
    <text evidence="9">Cofactor biosynthesis; coenzyme A biosynthesis; CoA from (R)-pantothenate: step 4/5.</text>
</comment>
<dbReference type="HAMAP" id="MF_00151">
    <property type="entry name" value="PPAT_bact"/>
    <property type="match status" value="1"/>
</dbReference>
<feature type="binding site" evidence="9">
    <location>
        <position position="98"/>
    </location>
    <ligand>
        <name>ATP</name>
        <dbReference type="ChEBI" id="CHEBI:30616"/>
    </ligand>
</feature>
<feature type="binding site" evidence="9">
    <location>
        <begin position="124"/>
        <end position="130"/>
    </location>
    <ligand>
        <name>ATP</name>
        <dbReference type="ChEBI" id="CHEBI:30616"/>
    </ligand>
</feature>
<keyword evidence="6 9" id="KW-0460">Magnesium</keyword>
<dbReference type="CDD" id="cd02163">
    <property type="entry name" value="PPAT"/>
    <property type="match status" value="1"/>
</dbReference>
<feature type="binding site" evidence="9">
    <location>
        <position position="41"/>
    </location>
    <ligand>
        <name>substrate</name>
    </ligand>
</feature>
<evidence type="ECO:0000256" key="2">
    <source>
        <dbReference type="ARBA" id="ARBA00022679"/>
    </source>
</evidence>
<keyword evidence="7 9" id="KW-0173">Coenzyme A biosynthesis</keyword>
<dbReference type="PANTHER" id="PTHR21342:SF1">
    <property type="entry name" value="PHOSPHOPANTETHEINE ADENYLYLTRANSFERASE"/>
    <property type="match status" value="1"/>
</dbReference>
<evidence type="ECO:0000313" key="12">
    <source>
        <dbReference type="Proteomes" id="UP001279681"/>
    </source>
</evidence>
<feature type="binding site" evidence="9">
    <location>
        <begin position="9"/>
        <end position="10"/>
    </location>
    <ligand>
        <name>ATP</name>
        <dbReference type="ChEBI" id="CHEBI:30616"/>
    </ligand>
</feature>
<reference evidence="12" key="1">
    <citation type="submission" date="2023-07" db="EMBL/GenBank/DDBJ databases">
        <authorList>
            <person name="Colorado M.A."/>
            <person name="Villamil L.M."/>
            <person name="Melo J.F."/>
            <person name="Rodriguez J.A."/>
            <person name="Ruiz R.Y."/>
        </authorList>
    </citation>
    <scope>NUCLEOTIDE SEQUENCE [LARGE SCALE GENOMIC DNA]</scope>
    <source>
        <strain evidence="12">C33</strain>
    </source>
</reference>
<comment type="function">
    <text evidence="9">Reversibly transfers an adenylyl group from ATP to 4'-phosphopantetheine, yielding dephospho-CoA (dPCoA) and pyrophosphate.</text>
</comment>
<feature type="binding site" evidence="9">
    <location>
        <position position="87"/>
    </location>
    <ligand>
        <name>substrate</name>
    </ligand>
</feature>
<dbReference type="GO" id="GO:0004595">
    <property type="term" value="F:pantetheine-phosphate adenylyltransferase activity"/>
    <property type="evidence" value="ECO:0007669"/>
    <property type="project" value="UniProtKB-EC"/>
</dbReference>
<dbReference type="Proteomes" id="UP001279681">
    <property type="component" value="Unassembled WGS sequence"/>
</dbReference>
<comment type="subcellular location">
    <subcellularLocation>
        <location evidence="9">Cytoplasm</location>
    </subcellularLocation>
</comment>
<gene>
    <name evidence="9 11" type="primary">coaD</name>
    <name evidence="11" type="ORF">RFV38_09155</name>
</gene>
<comment type="catalytic activity">
    <reaction evidence="8 9">
        <text>(R)-4'-phosphopantetheine + ATP + H(+) = 3'-dephospho-CoA + diphosphate</text>
        <dbReference type="Rhea" id="RHEA:19801"/>
        <dbReference type="ChEBI" id="CHEBI:15378"/>
        <dbReference type="ChEBI" id="CHEBI:30616"/>
        <dbReference type="ChEBI" id="CHEBI:33019"/>
        <dbReference type="ChEBI" id="CHEBI:57328"/>
        <dbReference type="ChEBI" id="CHEBI:61723"/>
        <dbReference type="EC" id="2.7.7.3"/>
    </reaction>
</comment>
<dbReference type="PANTHER" id="PTHR21342">
    <property type="entry name" value="PHOSPHOPANTETHEINE ADENYLYLTRANSFERASE"/>
    <property type="match status" value="1"/>
</dbReference>
<organism evidence="11 12">
    <name type="scientific">Candidatus Cetobacterium colombiensis</name>
    <dbReference type="NCBI Taxonomy" id="3073100"/>
    <lineage>
        <taxon>Bacteria</taxon>
        <taxon>Fusobacteriati</taxon>
        <taxon>Fusobacteriota</taxon>
        <taxon>Fusobacteriia</taxon>
        <taxon>Fusobacteriales</taxon>
        <taxon>Fusobacteriaceae</taxon>
        <taxon>Cetobacterium</taxon>
    </lineage>
</organism>
<keyword evidence="1 9" id="KW-0963">Cytoplasm</keyword>
<dbReference type="SMART" id="SM00764">
    <property type="entry name" value="Citrate_ly_lig"/>
    <property type="match status" value="1"/>
</dbReference>
<keyword evidence="4 9" id="KW-0547">Nucleotide-binding</keyword>
<evidence type="ECO:0000313" key="11">
    <source>
        <dbReference type="EMBL" id="MDX8336663.1"/>
    </source>
</evidence>
<dbReference type="NCBIfam" id="TIGR00125">
    <property type="entry name" value="cyt_tran_rel"/>
    <property type="match status" value="1"/>
</dbReference>
<dbReference type="InterPro" id="IPR014729">
    <property type="entry name" value="Rossmann-like_a/b/a_fold"/>
</dbReference>
<evidence type="ECO:0000256" key="3">
    <source>
        <dbReference type="ARBA" id="ARBA00022695"/>
    </source>
</evidence>
<evidence type="ECO:0000256" key="5">
    <source>
        <dbReference type="ARBA" id="ARBA00022840"/>
    </source>
</evidence>
<feature type="binding site" evidence="9">
    <location>
        <position position="17"/>
    </location>
    <ligand>
        <name>ATP</name>
        <dbReference type="ChEBI" id="CHEBI:30616"/>
    </ligand>
</feature>
<evidence type="ECO:0000256" key="9">
    <source>
        <dbReference type="HAMAP-Rule" id="MF_00151"/>
    </source>
</evidence>
<evidence type="ECO:0000259" key="10">
    <source>
        <dbReference type="SMART" id="SM00764"/>
    </source>
</evidence>
<proteinExistence type="inferred from homology"/>
<protein>
    <recommendedName>
        <fullName evidence="9">Phosphopantetheine adenylyltransferase</fullName>
        <ecNumber evidence="9">2.7.7.3</ecNumber>
    </recommendedName>
    <alternativeName>
        <fullName evidence="9">Dephospho-CoA pyrophosphorylase</fullName>
    </alternativeName>
    <alternativeName>
        <fullName evidence="9">Pantetheine-phosphate adenylyltransferase</fullName>
        <shortName evidence="9">PPAT</shortName>
    </alternativeName>
</protein>
<keyword evidence="5 9" id="KW-0067">ATP-binding</keyword>
<feature type="domain" description="Citrate lyase ligase C-terminal" evidence="10">
    <location>
        <begin position="12"/>
        <end position="150"/>
    </location>
</feature>